<protein>
    <submittedName>
        <fullName evidence="2">Uncharacterized protein</fullName>
    </submittedName>
</protein>
<name>A0AAV7MWI3_PLEWA</name>
<evidence type="ECO:0000313" key="3">
    <source>
        <dbReference type="Proteomes" id="UP001066276"/>
    </source>
</evidence>
<dbReference type="Proteomes" id="UP001066276">
    <property type="component" value="Chromosome 9"/>
</dbReference>
<gene>
    <name evidence="2" type="ORF">NDU88_005115</name>
</gene>
<sequence>MPVMCSRPRGLAFGISFAPHPPTETTSLYYPYLRVMALGTRADNTVQHGRPQRSPGGDKECGDGGGRGLATDENGRMRIELRVPDRISAPARALPASGSLETAPRNRRTRGPERQQLFARKPATAALLSVAPSTACGRTLSRGAQ</sequence>
<proteinExistence type="predicted"/>
<feature type="region of interest" description="Disordered" evidence="1">
    <location>
        <begin position="43"/>
        <end position="74"/>
    </location>
</feature>
<feature type="region of interest" description="Disordered" evidence="1">
    <location>
        <begin position="86"/>
        <end position="120"/>
    </location>
</feature>
<keyword evidence="3" id="KW-1185">Reference proteome</keyword>
<accession>A0AAV7MWI3</accession>
<reference evidence="2" key="1">
    <citation type="journal article" date="2022" name="bioRxiv">
        <title>Sequencing and chromosome-scale assembly of the giantPleurodeles waltlgenome.</title>
        <authorList>
            <person name="Brown T."/>
            <person name="Elewa A."/>
            <person name="Iarovenko S."/>
            <person name="Subramanian E."/>
            <person name="Araus A.J."/>
            <person name="Petzold A."/>
            <person name="Susuki M."/>
            <person name="Suzuki K.-i.T."/>
            <person name="Hayashi T."/>
            <person name="Toyoda A."/>
            <person name="Oliveira C."/>
            <person name="Osipova E."/>
            <person name="Leigh N.D."/>
            <person name="Simon A."/>
            <person name="Yun M.H."/>
        </authorList>
    </citation>
    <scope>NUCLEOTIDE SEQUENCE</scope>
    <source>
        <strain evidence="2">20211129_DDA</strain>
        <tissue evidence="2">Liver</tissue>
    </source>
</reference>
<comment type="caution">
    <text evidence="2">The sequence shown here is derived from an EMBL/GenBank/DDBJ whole genome shotgun (WGS) entry which is preliminary data.</text>
</comment>
<dbReference type="EMBL" id="JANPWB010000013">
    <property type="protein sequence ID" value="KAJ1107726.1"/>
    <property type="molecule type" value="Genomic_DNA"/>
</dbReference>
<organism evidence="2 3">
    <name type="scientific">Pleurodeles waltl</name>
    <name type="common">Iberian ribbed newt</name>
    <dbReference type="NCBI Taxonomy" id="8319"/>
    <lineage>
        <taxon>Eukaryota</taxon>
        <taxon>Metazoa</taxon>
        <taxon>Chordata</taxon>
        <taxon>Craniata</taxon>
        <taxon>Vertebrata</taxon>
        <taxon>Euteleostomi</taxon>
        <taxon>Amphibia</taxon>
        <taxon>Batrachia</taxon>
        <taxon>Caudata</taxon>
        <taxon>Salamandroidea</taxon>
        <taxon>Salamandridae</taxon>
        <taxon>Pleurodelinae</taxon>
        <taxon>Pleurodeles</taxon>
    </lineage>
</organism>
<evidence type="ECO:0000256" key="1">
    <source>
        <dbReference type="SAM" id="MobiDB-lite"/>
    </source>
</evidence>
<dbReference type="AlphaFoldDB" id="A0AAV7MWI3"/>
<evidence type="ECO:0000313" key="2">
    <source>
        <dbReference type="EMBL" id="KAJ1107726.1"/>
    </source>
</evidence>